<sequence length="186" mass="19865">MKVFWLFSLVLATITAASAALVGSGGVPTCANEQVAYETYIGKDHNVKVSYSQCDEDASTPALAKRQSSNVCGAACNTFCFTPAGGPSASDCNVIADALLYDSQNIGVLFNVSATGTPTNKITMQYGTCLTYFLNQDFSTLVYCRTEWSKLVTWLSTDCAPANNAQGGLCVATDQRWYVQVVCVDV</sequence>
<keyword evidence="3" id="KW-1185">Reference proteome</keyword>
<dbReference type="OrthoDB" id="3226519at2759"/>
<gene>
    <name evidence="2" type="ORF">TRAPUB_5964</name>
</gene>
<keyword evidence="1" id="KW-0732">Signal</keyword>
<proteinExistence type="predicted"/>
<accession>A0A1M2W741</accession>
<comment type="caution">
    <text evidence="2">The sequence shown here is derived from an EMBL/GenBank/DDBJ whole genome shotgun (WGS) entry which is preliminary data.</text>
</comment>
<dbReference type="Proteomes" id="UP000184267">
    <property type="component" value="Unassembled WGS sequence"/>
</dbReference>
<evidence type="ECO:0000256" key="1">
    <source>
        <dbReference type="SAM" id="SignalP"/>
    </source>
</evidence>
<dbReference type="OMA" id="DCAPANN"/>
<feature type="signal peptide" evidence="1">
    <location>
        <begin position="1"/>
        <end position="19"/>
    </location>
</feature>
<protein>
    <submittedName>
        <fullName evidence="2">Uncharacterized protein</fullName>
    </submittedName>
</protein>
<dbReference type="EMBL" id="MNAD01000147">
    <property type="protein sequence ID" value="OJT15636.1"/>
    <property type="molecule type" value="Genomic_DNA"/>
</dbReference>
<name>A0A1M2W741_TRAPU</name>
<evidence type="ECO:0000313" key="3">
    <source>
        <dbReference type="Proteomes" id="UP000184267"/>
    </source>
</evidence>
<feature type="chain" id="PRO_5012747466" evidence="1">
    <location>
        <begin position="20"/>
        <end position="186"/>
    </location>
</feature>
<reference evidence="2 3" key="1">
    <citation type="submission" date="2016-10" db="EMBL/GenBank/DDBJ databases">
        <title>Genome sequence of the basidiomycete white-rot fungus Trametes pubescens.</title>
        <authorList>
            <person name="Makela M.R."/>
            <person name="Granchi Z."/>
            <person name="Peng M."/>
            <person name="De Vries R.P."/>
            <person name="Grigoriev I."/>
            <person name="Riley R."/>
            <person name="Hilden K."/>
        </authorList>
    </citation>
    <scope>NUCLEOTIDE SEQUENCE [LARGE SCALE GENOMIC DNA]</scope>
    <source>
        <strain evidence="2 3">FBCC735</strain>
    </source>
</reference>
<organism evidence="2 3">
    <name type="scientific">Trametes pubescens</name>
    <name type="common">White-rot fungus</name>
    <dbReference type="NCBI Taxonomy" id="154538"/>
    <lineage>
        <taxon>Eukaryota</taxon>
        <taxon>Fungi</taxon>
        <taxon>Dikarya</taxon>
        <taxon>Basidiomycota</taxon>
        <taxon>Agaricomycotina</taxon>
        <taxon>Agaricomycetes</taxon>
        <taxon>Polyporales</taxon>
        <taxon>Polyporaceae</taxon>
        <taxon>Trametes</taxon>
    </lineage>
</organism>
<evidence type="ECO:0000313" key="2">
    <source>
        <dbReference type="EMBL" id="OJT15636.1"/>
    </source>
</evidence>
<dbReference type="AlphaFoldDB" id="A0A1M2W741"/>